<feature type="region of interest" description="Disordered" evidence="1">
    <location>
        <begin position="1"/>
        <end position="44"/>
    </location>
</feature>
<keyword evidence="3" id="KW-1185">Reference proteome</keyword>
<name>A0A9N7Y7T9_PLEPL</name>
<evidence type="ECO:0000256" key="1">
    <source>
        <dbReference type="SAM" id="MobiDB-lite"/>
    </source>
</evidence>
<evidence type="ECO:0000313" key="2">
    <source>
        <dbReference type="EMBL" id="CAB1415877.1"/>
    </source>
</evidence>
<proteinExistence type="predicted"/>
<gene>
    <name evidence="2" type="ORF">PLEPLA_LOCUS3595</name>
</gene>
<protein>
    <submittedName>
        <fullName evidence="2">Uncharacterized protein</fullName>
    </submittedName>
</protein>
<reference evidence="2" key="1">
    <citation type="submission" date="2020-03" db="EMBL/GenBank/DDBJ databases">
        <authorList>
            <person name="Weist P."/>
        </authorList>
    </citation>
    <scope>NUCLEOTIDE SEQUENCE</scope>
</reference>
<accession>A0A9N7Y7T9</accession>
<organism evidence="2 3">
    <name type="scientific">Pleuronectes platessa</name>
    <name type="common">European plaice</name>
    <dbReference type="NCBI Taxonomy" id="8262"/>
    <lineage>
        <taxon>Eukaryota</taxon>
        <taxon>Metazoa</taxon>
        <taxon>Chordata</taxon>
        <taxon>Craniata</taxon>
        <taxon>Vertebrata</taxon>
        <taxon>Euteleostomi</taxon>
        <taxon>Actinopterygii</taxon>
        <taxon>Neopterygii</taxon>
        <taxon>Teleostei</taxon>
        <taxon>Neoteleostei</taxon>
        <taxon>Acanthomorphata</taxon>
        <taxon>Carangaria</taxon>
        <taxon>Pleuronectiformes</taxon>
        <taxon>Pleuronectoidei</taxon>
        <taxon>Pleuronectidae</taxon>
        <taxon>Pleuronectes</taxon>
    </lineage>
</organism>
<dbReference type="Proteomes" id="UP001153269">
    <property type="component" value="Unassembled WGS sequence"/>
</dbReference>
<comment type="caution">
    <text evidence="2">The sequence shown here is derived from an EMBL/GenBank/DDBJ whole genome shotgun (WGS) entry which is preliminary data.</text>
</comment>
<dbReference type="AlphaFoldDB" id="A0A9N7Y7T9"/>
<sequence length="259" mass="28250">MAAGQRDVFTAETRRQKPCAGGVAPVSRMSKQRRANPTNRLPTAEHSLPLLGELSCVPPLIWHLLQMLGCLLKTAQRRMEVEEERRKEVSGNAHPSCLGGAVFRALISRSEAFDGSDQFTALSLSGDLRRPRTVQEEQEAADLCLTRVLEHTTAAPFIGGVRCQLGMYHIPWSEFETLIVPHGKLHLLLSGDDNTNTLKSTIGGGVRCWLSVALAHRSALIINGSSSVFNELPVASSSSSHTSLQRQSECGLMEQVLLC</sequence>
<evidence type="ECO:0000313" key="3">
    <source>
        <dbReference type="Proteomes" id="UP001153269"/>
    </source>
</evidence>
<dbReference type="EMBL" id="CADEAL010000179">
    <property type="protein sequence ID" value="CAB1415877.1"/>
    <property type="molecule type" value="Genomic_DNA"/>
</dbReference>